<keyword evidence="2" id="KW-0784">Thiamine biosynthesis</keyword>
<protein>
    <submittedName>
        <fullName evidence="6">Glycine oxidase ThiO</fullName>
        <ecNumber evidence="6">1.4.3.19</ecNumber>
    </submittedName>
</protein>
<comment type="pathway">
    <text evidence="1">Cofactor biosynthesis; thiamine diphosphate biosynthesis.</text>
</comment>
<keyword evidence="7" id="KW-1185">Reference proteome</keyword>
<feature type="compositionally biased region" description="Polar residues" evidence="4">
    <location>
        <begin position="359"/>
        <end position="373"/>
    </location>
</feature>
<dbReference type="PANTHER" id="PTHR13847">
    <property type="entry name" value="SARCOSINE DEHYDROGENASE-RELATED"/>
    <property type="match status" value="1"/>
</dbReference>
<dbReference type="InterPro" id="IPR036188">
    <property type="entry name" value="FAD/NAD-bd_sf"/>
</dbReference>
<name>A0A9E5JVT9_9GAMM</name>
<feature type="region of interest" description="Disordered" evidence="4">
    <location>
        <begin position="359"/>
        <end position="380"/>
    </location>
</feature>
<evidence type="ECO:0000256" key="1">
    <source>
        <dbReference type="ARBA" id="ARBA00004948"/>
    </source>
</evidence>
<dbReference type="PANTHER" id="PTHR13847:SF289">
    <property type="entry name" value="GLYCINE OXIDASE"/>
    <property type="match status" value="1"/>
</dbReference>
<dbReference type="InterPro" id="IPR006076">
    <property type="entry name" value="FAD-dep_OxRdtase"/>
</dbReference>
<dbReference type="EMBL" id="JAAONZ010000009">
    <property type="protein sequence ID" value="NHO66421.1"/>
    <property type="molecule type" value="Genomic_DNA"/>
</dbReference>
<evidence type="ECO:0000313" key="6">
    <source>
        <dbReference type="EMBL" id="NHO66421.1"/>
    </source>
</evidence>
<dbReference type="Pfam" id="PF01266">
    <property type="entry name" value="DAO"/>
    <property type="match status" value="1"/>
</dbReference>
<dbReference type="GO" id="GO:0050660">
    <property type="term" value="F:flavin adenine dinucleotide binding"/>
    <property type="evidence" value="ECO:0007669"/>
    <property type="project" value="InterPro"/>
</dbReference>
<dbReference type="AlphaFoldDB" id="A0A9E5JVT9"/>
<dbReference type="InterPro" id="IPR012727">
    <property type="entry name" value="Gly_oxidase_ThiO"/>
</dbReference>
<sequence>MKNIGVVGGGLLGRLTSWRLLQAGCDVTLFEAGSLSVCPGAARTAAAMISPLSEVVDSERLIYDMGMAGLALWPAWNRQLQRPISYSERGSLVLAHTQDASQLTQFAAKLQHHLGDQCGSDYEWLEQSQIARLESDLSHFHRALYLRTEAHLDNHALLDQLLADIQALGGRTLEHTPVQSLQAHRVDTQHQSLSFDEVIDCRGVGAKPDIKDLRGVRGEVLWVQTPELELQRPVRFMHPRYKLYVVPKPNQQFIIGATEIESEDRSPISLRSHLELSSALYALNPAFAEARVVMTDVNLRPSLMDNRPRLERQPGLVRANGLYRHGYLLAPAVVECILAEVLELEASVFTSHITRGISTSLKRSPSNQKPSPSNREHSLC</sequence>
<gene>
    <name evidence="6" type="primary">thiO</name>
    <name evidence="6" type="ORF">G8770_12810</name>
</gene>
<dbReference type="Proteomes" id="UP000787472">
    <property type="component" value="Unassembled WGS sequence"/>
</dbReference>
<dbReference type="SUPFAM" id="SSF54373">
    <property type="entry name" value="FAD-linked reductases, C-terminal domain"/>
    <property type="match status" value="1"/>
</dbReference>
<organism evidence="6 7">
    <name type="scientific">Pseudomaricurvus hydrocarbonicus</name>
    <dbReference type="NCBI Taxonomy" id="1470433"/>
    <lineage>
        <taxon>Bacteria</taxon>
        <taxon>Pseudomonadati</taxon>
        <taxon>Pseudomonadota</taxon>
        <taxon>Gammaproteobacteria</taxon>
        <taxon>Cellvibrionales</taxon>
        <taxon>Cellvibrionaceae</taxon>
        <taxon>Pseudomaricurvus</taxon>
    </lineage>
</organism>
<evidence type="ECO:0000256" key="4">
    <source>
        <dbReference type="SAM" id="MobiDB-lite"/>
    </source>
</evidence>
<reference evidence="6" key="1">
    <citation type="submission" date="2020-03" db="EMBL/GenBank/DDBJ databases">
        <authorList>
            <person name="Guo F."/>
        </authorList>
    </citation>
    <scope>NUCLEOTIDE SEQUENCE</scope>
    <source>
        <strain evidence="6">JCM 30134</strain>
    </source>
</reference>
<feature type="domain" description="FAD dependent oxidoreductase" evidence="5">
    <location>
        <begin position="4"/>
        <end position="333"/>
    </location>
</feature>
<dbReference type="NCBIfam" id="TIGR02352">
    <property type="entry name" value="thiamin_ThiO"/>
    <property type="match status" value="1"/>
</dbReference>
<evidence type="ECO:0000256" key="3">
    <source>
        <dbReference type="ARBA" id="ARBA00023002"/>
    </source>
</evidence>
<dbReference type="RefSeq" id="WP_167187193.1">
    <property type="nucleotide sequence ID" value="NZ_JAAONZ010000009.1"/>
</dbReference>
<keyword evidence="3 6" id="KW-0560">Oxidoreductase</keyword>
<dbReference type="Gene3D" id="3.50.50.60">
    <property type="entry name" value="FAD/NAD(P)-binding domain"/>
    <property type="match status" value="1"/>
</dbReference>
<dbReference type="Gene3D" id="3.30.9.10">
    <property type="entry name" value="D-Amino Acid Oxidase, subunit A, domain 2"/>
    <property type="match status" value="1"/>
</dbReference>
<dbReference type="EC" id="1.4.3.19" evidence="6"/>
<dbReference type="GO" id="GO:0043799">
    <property type="term" value="F:glycine oxidase activity"/>
    <property type="evidence" value="ECO:0007669"/>
    <property type="project" value="UniProtKB-EC"/>
</dbReference>
<evidence type="ECO:0000313" key="7">
    <source>
        <dbReference type="Proteomes" id="UP000787472"/>
    </source>
</evidence>
<comment type="caution">
    <text evidence="6">The sequence shown here is derived from an EMBL/GenBank/DDBJ whole genome shotgun (WGS) entry which is preliminary data.</text>
</comment>
<dbReference type="GO" id="GO:0005737">
    <property type="term" value="C:cytoplasm"/>
    <property type="evidence" value="ECO:0007669"/>
    <property type="project" value="TreeGrafter"/>
</dbReference>
<proteinExistence type="predicted"/>
<dbReference type="GO" id="GO:0009228">
    <property type="term" value="P:thiamine biosynthetic process"/>
    <property type="evidence" value="ECO:0007669"/>
    <property type="project" value="UniProtKB-KW"/>
</dbReference>
<evidence type="ECO:0000259" key="5">
    <source>
        <dbReference type="Pfam" id="PF01266"/>
    </source>
</evidence>
<dbReference type="SUPFAM" id="SSF51905">
    <property type="entry name" value="FAD/NAD(P)-binding domain"/>
    <property type="match status" value="1"/>
</dbReference>
<accession>A0A9E5JVT9</accession>
<evidence type="ECO:0000256" key="2">
    <source>
        <dbReference type="ARBA" id="ARBA00022977"/>
    </source>
</evidence>